<dbReference type="GO" id="GO:0005730">
    <property type="term" value="C:nucleolus"/>
    <property type="evidence" value="ECO:0007669"/>
    <property type="project" value="UniProtKB-SubCell"/>
</dbReference>
<keyword evidence="8" id="KW-0012">Acyltransferase</keyword>
<keyword evidence="5" id="KW-0547">Nucleotide-binding</keyword>
<evidence type="ECO:0000256" key="5">
    <source>
        <dbReference type="ARBA" id="ARBA00022741"/>
    </source>
</evidence>
<evidence type="ECO:0000256" key="7">
    <source>
        <dbReference type="ARBA" id="ARBA00023242"/>
    </source>
</evidence>
<dbReference type="Proteomes" id="UP000315496">
    <property type="component" value="Chromosome 5"/>
</dbReference>
<feature type="compositionally biased region" description="Basic and acidic residues" evidence="9">
    <location>
        <begin position="317"/>
        <end position="343"/>
    </location>
</feature>
<evidence type="ECO:0000256" key="6">
    <source>
        <dbReference type="ARBA" id="ARBA00022840"/>
    </source>
</evidence>
<evidence type="ECO:0000256" key="1">
    <source>
        <dbReference type="ARBA" id="ARBA00004604"/>
    </source>
</evidence>
<evidence type="ECO:0000256" key="3">
    <source>
        <dbReference type="ARBA" id="ARBA00022679"/>
    </source>
</evidence>
<dbReference type="InterPro" id="IPR027417">
    <property type="entry name" value="P-loop_NTPase"/>
</dbReference>
<feature type="domain" description="TmcA/NAT10 N-terminal" evidence="11">
    <location>
        <begin position="7"/>
        <end position="203"/>
    </location>
</feature>
<accession>A0A4Z1SLX4</accession>
<keyword evidence="6" id="KW-0067">ATP-binding</keyword>
<dbReference type="InterPro" id="IPR027992">
    <property type="entry name" value="tRNA_bind_dom"/>
</dbReference>
<protein>
    <submittedName>
        <fullName evidence="14">N-acetyltransferase-like protein</fullName>
    </submittedName>
</protein>
<keyword evidence="15" id="KW-1185">Reference proteome</keyword>
<feature type="domain" description="TcmA/NAT10 helicase" evidence="10">
    <location>
        <begin position="369"/>
        <end position="572"/>
    </location>
</feature>
<comment type="subcellular location">
    <subcellularLocation>
        <location evidence="1">Nucleus</location>
        <location evidence="1">Nucleolus</location>
    </subcellularLocation>
</comment>
<dbReference type="Gene3D" id="3.40.50.300">
    <property type="entry name" value="P-loop containing nucleotide triphosphate hydrolases"/>
    <property type="match status" value="1"/>
</dbReference>
<evidence type="ECO:0000259" key="11">
    <source>
        <dbReference type="Pfam" id="PF08351"/>
    </source>
</evidence>
<gene>
    <name evidence="14" type="ORF">GMRT_13152</name>
</gene>
<keyword evidence="3 14" id="KW-0808">Transferase</keyword>
<dbReference type="VEuPathDB" id="GiardiaDB:GMRT_13152"/>
<dbReference type="Pfam" id="PF13725">
    <property type="entry name" value="tRNA_bind_2"/>
    <property type="match status" value="1"/>
</dbReference>
<evidence type="ECO:0000259" key="10">
    <source>
        <dbReference type="Pfam" id="PF05127"/>
    </source>
</evidence>
<proteinExistence type="predicted"/>
<dbReference type="GO" id="GO:0008033">
    <property type="term" value="P:tRNA processing"/>
    <property type="evidence" value="ECO:0007669"/>
    <property type="project" value="UniProtKB-KW"/>
</dbReference>
<feature type="region of interest" description="Disordered" evidence="9">
    <location>
        <begin position="288"/>
        <end position="345"/>
    </location>
</feature>
<keyword evidence="4" id="KW-0819">tRNA processing</keyword>
<sequence length="1008" mass="112583">MKRIDSRVSRLVESGAAAHQRSLFLVVGDGAERRVPSLYALLKRVMVERLKVLWCYETKLEVSSSRAKRTRMLERLRRSGQLDEDELTVTAEFFATADITYLHYRDSSRALGTTVHMLIYQDFTSLTPNVLGQTLECVKGGGLVVFLLNNLHSLDELHGAAMRYHSKFANLQTRVTTTDAIANRFVGRFVKLLAYLPRCLVIDDSFTVLPLTQKIKDLMTSLELTDEGREDRDRRFREFRKHQERTTSALHSAFISRCATLDQARLVVQFFDLLDKLAHTRATKTAKLNPDADMVGPGDQRATNAESGSEPKRKRTLRSDDVITKEEVPESSHDSSSDRREDDSVGVDAGTEFLKSCNIHSSTIPICSLIASRGRGKSAALGLLIAILFTREYNNVLISAPAPSNIQTVFEFCIVGLQLLEYREGVDYVVERTGTKAADPIVKIQTRRAVKQMAAYIDPHSLADFCSEVERSTSAIVSFVDAIIIDECAAIPLEVVRRIVEHIEASVLCIISSTCHGYEASGRALSLKLLHSLERNGAARGQPLVKLTLEEPIRYSQDDCLERWGNQLLCLDPTRTLLSPVKEGVDDAEVAPVFPKPETCTLYKVSKDALFSGLPQTELFLQAIWGIFSASHYKNSPNDLILLADNPLHDVFVLCPPITDTSRLPPILCACQVASEGFLRTSVVRNALQHQQRHEGDMISWIVAQHYQQPSFAELGGVRIVRIATSSTYMRGGYGSYVLSQLGRFYRGELYNAIEVGRIDERLRARALQEAEATGKRVEEVLAALRGRVPALLQKLSVVKPSPIAWIGVGFGVTLDLLQFWRRNGFAPVYIRQDVNPTTGEHTVLMLRGVREEGLRLERFTDAFRRRLMHLLRYNLSRLPLEVAFRLLWPENTVTLKEVTDPGAVKALIEPEDVGRIKAFVSHQLDFLAIRDLIPPLAELVFSRRVGPLSLGHVAARLLLGIGLMGMEQKALLQELSLVSDDAFNQADALLCRALELVIPCLEGTMTT</sequence>
<dbReference type="InterPro" id="IPR007807">
    <property type="entry name" value="TcmA/NAT10_helicase"/>
</dbReference>
<dbReference type="InterPro" id="IPR032672">
    <property type="entry name" value="TmcA/NAT10/Kre33"/>
</dbReference>
<evidence type="ECO:0000259" key="13">
    <source>
        <dbReference type="Pfam" id="PF13725"/>
    </source>
</evidence>
<dbReference type="PANTHER" id="PTHR10925">
    <property type="entry name" value="N-ACETYLTRANSFERASE 10"/>
    <property type="match status" value="1"/>
</dbReference>
<evidence type="ECO:0000259" key="12">
    <source>
        <dbReference type="Pfam" id="PF13718"/>
    </source>
</evidence>
<reference evidence="14 15" key="1">
    <citation type="submission" date="2019-05" db="EMBL/GenBank/DDBJ databases">
        <title>The compact genome of Giardia muris reveals important steps in the evolution of intestinal protozoan parasites.</title>
        <authorList>
            <person name="Xu F."/>
            <person name="Jimenez-Gonzalez A."/>
            <person name="Einarsson E."/>
            <person name="Astvaldsson A."/>
            <person name="Peirasmaki D."/>
            <person name="Eckmann L."/>
            <person name="Andersson J.O."/>
            <person name="Svard S.G."/>
            <person name="Jerlstrom-Hultqvist J."/>
        </authorList>
    </citation>
    <scope>NUCLEOTIDE SEQUENCE [LARGE SCALE GENOMIC DNA]</scope>
    <source>
        <strain evidence="14 15">Roberts-Thomson</strain>
    </source>
</reference>
<evidence type="ECO:0000256" key="9">
    <source>
        <dbReference type="SAM" id="MobiDB-lite"/>
    </source>
</evidence>
<dbReference type="OrthoDB" id="10067491at2759"/>
<evidence type="ECO:0000313" key="14">
    <source>
        <dbReference type="EMBL" id="TNJ26672.1"/>
    </source>
</evidence>
<dbReference type="Pfam" id="PF13718">
    <property type="entry name" value="GNAT_acetyltr_2"/>
    <property type="match status" value="1"/>
</dbReference>
<dbReference type="AlphaFoldDB" id="A0A4Z1SLX4"/>
<dbReference type="PANTHER" id="PTHR10925:SF5">
    <property type="entry name" value="RNA CYTIDINE ACETYLTRANSFERASE"/>
    <property type="match status" value="1"/>
</dbReference>
<dbReference type="GO" id="GO:0005524">
    <property type="term" value="F:ATP binding"/>
    <property type="evidence" value="ECO:0007669"/>
    <property type="project" value="UniProtKB-KW"/>
</dbReference>
<feature type="domain" description="Possible tRNA binding" evidence="13">
    <location>
        <begin position="857"/>
        <end position="995"/>
    </location>
</feature>
<dbReference type="Pfam" id="PF05127">
    <property type="entry name" value="NAT10_TcmA_helicase"/>
    <property type="match status" value="1"/>
</dbReference>
<keyword evidence="7" id="KW-0539">Nucleus</keyword>
<dbReference type="InterPro" id="IPR000182">
    <property type="entry name" value="GNAT_dom"/>
</dbReference>
<dbReference type="InterPro" id="IPR013562">
    <property type="entry name" value="TmcA/NAT10_N"/>
</dbReference>
<dbReference type="GO" id="GO:1990883">
    <property type="term" value="F:18S rRNA cytidine N-acetyltransferase activity"/>
    <property type="evidence" value="ECO:0007669"/>
    <property type="project" value="TreeGrafter"/>
</dbReference>
<dbReference type="EMBL" id="VDLU01000005">
    <property type="protein sequence ID" value="TNJ26672.1"/>
    <property type="molecule type" value="Genomic_DNA"/>
</dbReference>
<comment type="caution">
    <text evidence="14">The sequence shown here is derived from an EMBL/GenBank/DDBJ whole genome shotgun (WGS) entry which is preliminary data.</text>
</comment>
<evidence type="ECO:0000256" key="4">
    <source>
        <dbReference type="ARBA" id="ARBA00022694"/>
    </source>
</evidence>
<dbReference type="GO" id="GO:1904812">
    <property type="term" value="P:rRNA acetylation involved in maturation of SSU-rRNA"/>
    <property type="evidence" value="ECO:0007669"/>
    <property type="project" value="TreeGrafter"/>
</dbReference>
<evidence type="ECO:0000313" key="15">
    <source>
        <dbReference type="Proteomes" id="UP000315496"/>
    </source>
</evidence>
<name>A0A4Z1SLX4_GIAMU</name>
<organism evidence="14 15">
    <name type="scientific">Giardia muris</name>
    <dbReference type="NCBI Taxonomy" id="5742"/>
    <lineage>
        <taxon>Eukaryota</taxon>
        <taxon>Metamonada</taxon>
        <taxon>Diplomonadida</taxon>
        <taxon>Hexamitidae</taxon>
        <taxon>Giardiinae</taxon>
        <taxon>Giardia</taxon>
    </lineage>
</organism>
<keyword evidence="2" id="KW-0698">rRNA processing</keyword>
<dbReference type="Pfam" id="PF08351">
    <property type="entry name" value="TmcA_N"/>
    <property type="match status" value="1"/>
</dbReference>
<evidence type="ECO:0000256" key="8">
    <source>
        <dbReference type="ARBA" id="ARBA00023315"/>
    </source>
</evidence>
<evidence type="ECO:0000256" key="2">
    <source>
        <dbReference type="ARBA" id="ARBA00022552"/>
    </source>
</evidence>
<feature type="domain" description="N-acetyltransferase" evidence="12">
    <location>
        <begin position="624"/>
        <end position="849"/>
    </location>
</feature>
<dbReference type="GO" id="GO:0030686">
    <property type="term" value="C:90S preribosome"/>
    <property type="evidence" value="ECO:0007669"/>
    <property type="project" value="TreeGrafter"/>
</dbReference>
<dbReference type="Gene3D" id="3.40.50.11040">
    <property type="match status" value="1"/>
</dbReference>
<dbReference type="GO" id="GO:0000049">
    <property type="term" value="F:tRNA binding"/>
    <property type="evidence" value="ECO:0007669"/>
    <property type="project" value="TreeGrafter"/>
</dbReference>
<dbReference type="Gene3D" id="3.40.630.30">
    <property type="match status" value="1"/>
</dbReference>